<dbReference type="GO" id="GO:0003700">
    <property type="term" value="F:DNA-binding transcription factor activity"/>
    <property type="evidence" value="ECO:0007669"/>
    <property type="project" value="InterPro"/>
</dbReference>
<organism evidence="7 8">
    <name type="scientific">Brotaphodocola catenula</name>
    <dbReference type="NCBI Taxonomy" id="2885361"/>
    <lineage>
        <taxon>Bacteria</taxon>
        <taxon>Bacillati</taxon>
        <taxon>Bacillota</taxon>
        <taxon>Clostridia</taxon>
        <taxon>Lachnospirales</taxon>
        <taxon>Lachnospiraceae</taxon>
        <taxon>Brotaphodocola</taxon>
    </lineage>
</organism>
<dbReference type="AlphaFoldDB" id="A0AAE3DK60"/>
<feature type="coiled-coil region" evidence="5">
    <location>
        <begin position="63"/>
        <end position="90"/>
    </location>
</feature>
<dbReference type="Proteomes" id="UP001198962">
    <property type="component" value="Unassembled WGS sequence"/>
</dbReference>
<dbReference type="InterPro" id="IPR000847">
    <property type="entry name" value="LysR_HTH_N"/>
</dbReference>
<dbReference type="SUPFAM" id="SSF46785">
    <property type="entry name" value="Winged helix' DNA-binding domain"/>
    <property type="match status" value="1"/>
</dbReference>
<dbReference type="InterPro" id="IPR050950">
    <property type="entry name" value="HTH-type_LysR_regulators"/>
</dbReference>
<evidence type="ECO:0000256" key="3">
    <source>
        <dbReference type="ARBA" id="ARBA00023125"/>
    </source>
</evidence>
<dbReference type="PROSITE" id="PS50931">
    <property type="entry name" value="HTH_LYSR"/>
    <property type="match status" value="1"/>
</dbReference>
<dbReference type="PANTHER" id="PTHR30419:SF28">
    <property type="entry name" value="HTH-TYPE TRANSCRIPTIONAL REGULATOR BSDA"/>
    <property type="match status" value="1"/>
</dbReference>
<keyword evidence="4" id="KW-0804">Transcription</keyword>
<dbReference type="EMBL" id="JAJEPU010000004">
    <property type="protein sequence ID" value="MCC2163728.1"/>
    <property type="molecule type" value="Genomic_DNA"/>
</dbReference>
<gene>
    <name evidence="7" type="ORF">LKD32_02330</name>
</gene>
<evidence type="ECO:0000259" key="6">
    <source>
        <dbReference type="PROSITE" id="PS50931"/>
    </source>
</evidence>
<evidence type="ECO:0000256" key="2">
    <source>
        <dbReference type="ARBA" id="ARBA00023015"/>
    </source>
</evidence>
<keyword evidence="2" id="KW-0805">Transcription regulation</keyword>
<keyword evidence="8" id="KW-1185">Reference proteome</keyword>
<dbReference type="InterPro" id="IPR036390">
    <property type="entry name" value="WH_DNA-bd_sf"/>
</dbReference>
<keyword evidence="5" id="KW-0175">Coiled coil</keyword>
<dbReference type="PANTHER" id="PTHR30419">
    <property type="entry name" value="HTH-TYPE TRANSCRIPTIONAL REGULATOR YBHD"/>
    <property type="match status" value="1"/>
</dbReference>
<keyword evidence="3" id="KW-0238">DNA-binding</keyword>
<reference evidence="7" key="1">
    <citation type="submission" date="2021-10" db="EMBL/GenBank/DDBJ databases">
        <title>Anaerobic single-cell dispensing facilitates the cultivation of human gut bacteria.</title>
        <authorList>
            <person name="Afrizal A."/>
        </authorList>
    </citation>
    <scope>NUCLEOTIDE SEQUENCE</scope>
    <source>
        <strain evidence="7">CLA-AA-H274</strain>
    </source>
</reference>
<dbReference type="Pfam" id="PF00126">
    <property type="entry name" value="HTH_1"/>
    <property type="match status" value="1"/>
</dbReference>
<dbReference type="SUPFAM" id="SSF53850">
    <property type="entry name" value="Periplasmic binding protein-like II"/>
    <property type="match status" value="1"/>
</dbReference>
<feature type="domain" description="HTH lysR-type" evidence="6">
    <location>
        <begin position="1"/>
        <end position="57"/>
    </location>
</feature>
<comment type="caution">
    <text evidence="7">The sequence shown here is derived from an EMBL/GenBank/DDBJ whole genome shotgun (WGS) entry which is preliminary data.</text>
</comment>
<comment type="similarity">
    <text evidence="1">Belongs to the LysR transcriptional regulatory family.</text>
</comment>
<proteinExistence type="inferred from homology"/>
<protein>
    <submittedName>
        <fullName evidence="7">LysR family transcriptional regulator</fullName>
    </submittedName>
</protein>
<dbReference type="GO" id="GO:0005829">
    <property type="term" value="C:cytosol"/>
    <property type="evidence" value="ECO:0007669"/>
    <property type="project" value="TreeGrafter"/>
</dbReference>
<dbReference type="InterPro" id="IPR036388">
    <property type="entry name" value="WH-like_DNA-bd_sf"/>
</dbReference>
<dbReference type="PRINTS" id="PR00039">
    <property type="entry name" value="HTHLYSR"/>
</dbReference>
<evidence type="ECO:0000256" key="1">
    <source>
        <dbReference type="ARBA" id="ARBA00009437"/>
    </source>
</evidence>
<name>A0AAE3DK60_9FIRM</name>
<dbReference type="InterPro" id="IPR005119">
    <property type="entry name" value="LysR_subst-bd"/>
</dbReference>
<evidence type="ECO:0000313" key="7">
    <source>
        <dbReference type="EMBL" id="MCC2163728.1"/>
    </source>
</evidence>
<dbReference type="Pfam" id="PF03466">
    <property type="entry name" value="LysR_substrate"/>
    <property type="match status" value="1"/>
</dbReference>
<dbReference type="CDD" id="cd05466">
    <property type="entry name" value="PBP2_LTTR_substrate"/>
    <property type="match status" value="1"/>
</dbReference>
<dbReference type="Gene3D" id="3.40.190.290">
    <property type="match status" value="1"/>
</dbReference>
<evidence type="ECO:0000256" key="5">
    <source>
        <dbReference type="SAM" id="Coils"/>
    </source>
</evidence>
<accession>A0AAE3DK60</accession>
<dbReference type="RefSeq" id="WP_177977362.1">
    <property type="nucleotide sequence ID" value="NZ_JAJEPU010000004.1"/>
</dbReference>
<dbReference type="FunFam" id="1.10.10.10:FF:000001">
    <property type="entry name" value="LysR family transcriptional regulator"/>
    <property type="match status" value="1"/>
</dbReference>
<evidence type="ECO:0000313" key="8">
    <source>
        <dbReference type="Proteomes" id="UP001198962"/>
    </source>
</evidence>
<sequence>MQQEMKYIYTVYRHGSFSKAAEELFLTQPALSISVQKVEHELGLSLFNRDKKPLELTEAGKIYIQKIEQIQHLEEELSAQLNDLTDLKTGSLKIGGTHYFNAYILPPVLSAYKRKFPGIDLQLVETGSWELINMIKENQIDLTFNCTPDPSDKLQRIPAFQDTILLSVPISFPVNRELAEFALTSEDILAHRFEEEDCPKVTLKPFVDTPFILLTPGNNLYRRSMTFFEGAQITPRITLQVSQLVTSFHLSCSGIGATFISDWLMTNVHPEMCYYKIDSPHAIRHFDIVTSSKNYISKPQQAFIELFCSYYSNAYSDPSSRHSKG</sequence>
<dbReference type="Gene3D" id="1.10.10.10">
    <property type="entry name" value="Winged helix-like DNA-binding domain superfamily/Winged helix DNA-binding domain"/>
    <property type="match status" value="1"/>
</dbReference>
<evidence type="ECO:0000256" key="4">
    <source>
        <dbReference type="ARBA" id="ARBA00023163"/>
    </source>
</evidence>
<dbReference type="GO" id="GO:0003677">
    <property type="term" value="F:DNA binding"/>
    <property type="evidence" value="ECO:0007669"/>
    <property type="project" value="UniProtKB-KW"/>
</dbReference>